<organism evidence="10 11">
    <name type="scientific">Trichomonas vaginalis (strain ATCC PRA-98 / G3)</name>
    <dbReference type="NCBI Taxonomy" id="412133"/>
    <lineage>
        <taxon>Eukaryota</taxon>
        <taxon>Metamonada</taxon>
        <taxon>Parabasalia</taxon>
        <taxon>Trichomonadida</taxon>
        <taxon>Trichomonadidae</taxon>
        <taxon>Trichomonas</taxon>
    </lineage>
</organism>
<evidence type="ECO:0000313" key="10">
    <source>
        <dbReference type="EMBL" id="EAX91583.1"/>
    </source>
</evidence>
<dbReference type="AlphaFoldDB" id="A2FU36"/>
<evidence type="ECO:0000259" key="7">
    <source>
        <dbReference type="PROSITE" id="PS50090"/>
    </source>
</evidence>
<dbReference type="GO" id="GO:0003713">
    <property type="term" value="F:transcription coactivator activity"/>
    <property type="evidence" value="ECO:0000318"/>
    <property type="project" value="GO_Central"/>
</dbReference>
<dbReference type="GO" id="GO:0008270">
    <property type="term" value="F:zinc ion binding"/>
    <property type="evidence" value="ECO:0007669"/>
    <property type="project" value="UniProtKB-KW"/>
</dbReference>
<dbReference type="PANTHER" id="PTHR12374">
    <property type="entry name" value="TRANSCRIPTIONAL ADAPTOR 2 ADA2 -RELATED"/>
    <property type="match status" value="1"/>
</dbReference>
<evidence type="ECO:0000313" key="11">
    <source>
        <dbReference type="Proteomes" id="UP000001542"/>
    </source>
</evidence>
<dbReference type="STRING" id="5722.A2FU36"/>
<dbReference type="VEuPathDB" id="TrichDB:TVAGG3_0862080"/>
<dbReference type="InterPro" id="IPR001005">
    <property type="entry name" value="SANT/Myb"/>
</dbReference>
<dbReference type="Proteomes" id="UP000001542">
    <property type="component" value="Unassembled WGS sequence"/>
</dbReference>
<reference evidence="10" key="2">
    <citation type="journal article" date="2007" name="Science">
        <title>Draft genome sequence of the sexually transmitted pathogen Trichomonas vaginalis.</title>
        <authorList>
            <person name="Carlton J.M."/>
            <person name="Hirt R.P."/>
            <person name="Silva J.C."/>
            <person name="Delcher A.L."/>
            <person name="Schatz M."/>
            <person name="Zhao Q."/>
            <person name="Wortman J.R."/>
            <person name="Bidwell S.L."/>
            <person name="Alsmark U.C.M."/>
            <person name="Besteiro S."/>
            <person name="Sicheritz-Ponten T."/>
            <person name="Noel C.J."/>
            <person name="Dacks J.B."/>
            <person name="Foster P.G."/>
            <person name="Simillion C."/>
            <person name="Van de Peer Y."/>
            <person name="Miranda-Saavedra D."/>
            <person name="Barton G.J."/>
            <person name="Westrop G.D."/>
            <person name="Mueller S."/>
            <person name="Dessi D."/>
            <person name="Fiori P.L."/>
            <person name="Ren Q."/>
            <person name="Paulsen I."/>
            <person name="Zhang H."/>
            <person name="Bastida-Corcuera F.D."/>
            <person name="Simoes-Barbosa A."/>
            <person name="Brown M.T."/>
            <person name="Hayes R.D."/>
            <person name="Mukherjee M."/>
            <person name="Okumura C.Y."/>
            <person name="Schneider R."/>
            <person name="Smith A.J."/>
            <person name="Vanacova S."/>
            <person name="Villalvazo M."/>
            <person name="Haas B.J."/>
            <person name="Pertea M."/>
            <person name="Feldblyum T.V."/>
            <person name="Utterback T.R."/>
            <person name="Shu C.L."/>
            <person name="Osoegawa K."/>
            <person name="de Jong P.J."/>
            <person name="Hrdy I."/>
            <person name="Horvathova L."/>
            <person name="Zubacova Z."/>
            <person name="Dolezal P."/>
            <person name="Malik S.B."/>
            <person name="Logsdon J.M. Jr."/>
            <person name="Henze K."/>
            <person name="Gupta A."/>
            <person name="Wang C.C."/>
            <person name="Dunne R.L."/>
            <person name="Upcroft J.A."/>
            <person name="Upcroft P."/>
            <person name="White O."/>
            <person name="Salzberg S.L."/>
            <person name="Tang P."/>
            <person name="Chiu C.-H."/>
            <person name="Lee Y.-S."/>
            <person name="Embley T.M."/>
            <person name="Coombs G.H."/>
            <person name="Mottram J.C."/>
            <person name="Tachezy J."/>
            <person name="Fraser-Liggett C.M."/>
            <person name="Johnson P.J."/>
        </authorList>
    </citation>
    <scope>NUCLEOTIDE SEQUENCE [LARGE SCALE GENOMIC DNA]</scope>
    <source>
        <strain evidence="10">G3</strain>
    </source>
</reference>
<dbReference type="Pfam" id="PF22941">
    <property type="entry name" value="TADA2A-like_3rd"/>
    <property type="match status" value="1"/>
</dbReference>
<dbReference type="PANTHER" id="PTHR12374:SF20">
    <property type="entry name" value="TRANSCRIPTIONAL ADAPTER 2-ALPHA"/>
    <property type="match status" value="1"/>
</dbReference>
<evidence type="ECO:0000256" key="3">
    <source>
        <dbReference type="ARBA" id="ARBA00022833"/>
    </source>
</evidence>
<evidence type="ECO:0000256" key="6">
    <source>
        <dbReference type="SAM" id="MobiDB-lite"/>
    </source>
</evidence>
<name>A2FU36_TRIV3</name>
<evidence type="ECO:0000259" key="8">
    <source>
        <dbReference type="PROSITE" id="PS50135"/>
    </source>
</evidence>
<dbReference type="GO" id="GO:0003677">
    <property type="term" value="F:DNA binding"/>
    <property type="evidence" value="ECO:0007669"/>
    <property type="project" value="UniProtKB-KW"/>
</dbReference>
<dbReference type="VEuPathDB" id="TrichDB:TVAG_004230"/>
<dbReference type="Gene3D" id="1.10.10.10">
    <property type="entry name" value="Winged helix-like DNA-binding domain superfamily/Winged helix DNA-binding domain"/>
    <property type="match status" value="1"/>
</dbReference>
<feature type="compositionally biased region" description="Basic and acidic residues" evidence="6">
    <location>
        <begin position="153"/>
        <end position="178"/>
    </location>
</feature>
<dbReference type="InterPro" id="IPR017884">
    <property type="entry name" value="SANT_dom"/>
</dbReference>
<dbReference type="SUPFAM" id="SSF57850">
    <property type="entry name" value="RING/U-box"/>
    <property type="match status" value="1"/>
</dbReference>
<dbReference type="EMBL" id="DS114025">
    <property type="protein sequence ID" value="EAX91583.1"/>
    <property type="molecule type" value="Genomic_DNA"/>
</dbReference>
<dbReference type="InterPro" id="IPR036388">
    <property type="entry name" value="WH-like_DNA-bd_sf"/>
</dbReference>
<dbReference type="PROSITE" id="PS50090">
    <property type="entry name" value="MYB_LIKE"/>
    <property type="match status" value="1"/>
</dbReference>
<gene>
    <name evidence="10" type="ORF">TVAG_004230</name>
</gene>
<evidence type="ECO:0000259" key="9">
    <source>
        <dbReference type="PROSITE" id="PS51293"/>
    </source>
</evidence>
<keyword evidence="10" id="KW-0238">DNA-binding</keyword>
<dbReference type="InterPro" id="IPR009057">
    <property type="entry name" value="Homeodomain-like_sf"/>
</dbReference>
<dbReference type="SMR" id="A2FU36"/>
<feature type="domain" description="Myb-like" evidence="7">
    <location>
        <begin position="75"/>
        <end position="126"/>
    </location>
</feature>
<dbReference type="FunFam" id="1.10.10.10:FF:000087">
    <property type="entry name" value="Transcriptional adapter 2"/>
    <property type="match status" value="1"/>
</dbReference>
<dbReference type="SUPFAM" id="SSF46689">
    <property type="entry name" value="Homeodomain-like"/>
    <property type="match status" value="2"/>
</dbReference>
<dbReference type="OrthoDB" id="270417at2759"/>
<evidence type="ECO:0000256" key="2">
    <source>
        <dbReference type="ARBA" id="ARBA00022771"/>
    </source>
</evidence>
<feature type="region of interest" description="Disordered" evidence="6">
    <location>
        <begin position="142"/>
        <end position="180"/>
    </location>
</feature>
<keyword evidence="3" id="KW-0862">Zinc</keyword>
<feature type="coiled-coil region" evidence="5">
    <location>
        <begin position="193"/>
        <end position="235"/>
    </location>
</feature>
<evidence type="ECO:0000256" key="1">
    <source>
        <dbReference type="ARBA" id="ARBA00022723"/>
    </source>
</evidence>
<dbReference type="CDD" id="cd02335">
    <property type="entry name" value="ZZ_ADA2"/>
    <property type="match status" value="1"/>
</dbReference>
<dbReference type="OMA" id="YNGNHRP"/>
<dbReference type="RefSeq" id="XP_001304513.1">
    <property type="nucleotide sequence ID" value="XM_001304512.1"/>
</dbReference>
<dbReference type="PROSITE" id="PS51293">
    <property type="entry name" value="SANT"/>
    <property type="match status" value="1"/>
</dbReference>
<keyword evidence="1" id="KW-0479">Metal-binding</keyword>
<evidence type="ECO:0000256" key="5">
    <source>
        <dbReference type="SAM" id="Coils"/>
    </source>
</evidence>
<protein>
    <submittedName>
        <fullName evidence="10">Myb-like DNA-binding domain containing protein</fullName>
    </submittedName>
</protein>
<evidence type="ECO:0000256" key="4">
    <source>
        <dbReference type="PROSITE-ProRule" id="PRU00228"/>
    </source>
</evidence>
<feature type="domain" description="SANT" evidence="9">
    <location>
        <begin position="78"/>
        <end position="130"/>
    </location>
</feature>
<sequence length="442" mass="51506">MSQHKSAKKKVEGNEDPEKKLMKKCSYCGRDITNEVYVRCAKCIGFIECLECFSVGAETASHFHTHPYIIIEPMHQVVYRKGWTAEEEFLLLHGIQVCGLGNWHEIENIVQTKNAIECETHYFGTYLQSPIAPMPLDEVLPEAVLPPPPEYDTSPRDSRPSISHDKNLADRGKKDRTTPAEFAGWMPRRNEFEVEYQNEAEQLIANITFTENDTAQSLEQNLRFLRVYNEILEERHNRTQFAIEWDLFDEDFRSFGGKTKSEREMEEALMPLAQVVPRKPLTEFIQSVERESQLRESILTLIKWRKNGIATRDEGLMFNELEKLMNEEKLTPAQVEAWNKKQMMKTESPEFRATLIRQLLDTSENNLCHQLSISPNMYLNLKDLLIREFTARGEITEELAVSFSPGQEEYMRKVYEHIKAKGLFWNPAEKSKPKQEQKKHNE</sequence>
<dbReference type="InParanoid" id="A2FU36"/>
<dbReference type="Gene3D" id="1.10.10.60">
    <property type="entry name" value="Homeodomain-like"/>
    <property type="match status" value="1"/>
</dbReference>
<dbReference type="eggNOG" id="KOG0457">
    <property type="taxonomic scope" value="Eukaryota"/>
</dbReference>
<dbReference type="InterPro" id="IPR000433">
    <property type="entry name" value="Znf_ZZ"/>
</dbReference>
<dbReference type="PROSITE" id="PS50135">
    <property type="entry name" value="ZF_ZZ_2"/>
    <property type="match status" value="1"/>
</dbReference>
<dbReference type="Pfam" id="PF00249">
    <property type="entry name" value="Myb_DNA-binding"/>
    <property type="match status" value="1"/>
</dbReference>
<dbReference type="GO" id="GO:0003682">
    <property type="term" value="F:chromatin binding"/>
    <property type="evidence" value="ECO:0000318"/>
    <property type="project" value="GO_Central"/>
</dbReference>
<keyword evidence="11" id="KW-1185">Reference proteome</keyword>
<dbReference type="SMART" id="SM00717">
    <property type="entry name" value="SANT"/>
    <property type="match status" value="1"/>
</dbReference>
<dbReference type="InterPro" id="IPR055141">
    <property type="entry name" value="TADA2A_B-like_dom"/>
</dbReference>
<dbReference type="GO" id="GO:0005634">
    <property type="term" value="C:nucleus"/>
    <property type="evidence" value="ECO:0000318"/>
    <property type="project" value="GO_Central"/>
</dbReference>
<dbReference type="GO" id="GO:0006357">
    <property type="term" value="P:regulation of transcription by RNA polymerase II"/>
    <property type="evidence" value="ECO:0000318"/>
    <property type="project" value="GO_Central"/>
</dbReference>
<accession>A2FU36</accession>
<dbReference type="CDD" id="cd00167">
    <property type="entry name" value="SANT"/>
    <property type="match status" value="1"/>
</dbReference>
<dbReference type="FunFam" id="1.10.10.60:FF:000110">
    <property type="entry name" value="Transcriptional adapter"/>
    <property type="match status" value="1"/>
</dbReference>
<proteinExistence type="predicted"/>
<keyword evidence="2 4" id="KW-0863">Zinc-finger</keyword>
<keyword evidence="5" id="KW-0175">Coiled coil</keyword>
<dbReference type="GO" id="GO:0006338">
    <property type="term" value="P:chromatin remodeling"/>
    <property type="evidence" value="ECO:0000318"/>
    <property type="project" value="GO_Central"/>
</dbReference>
<dbReference type="KEGG" id="tva:4749280"/>
<reference evidence="10" key="1">
    <citation type="submission" date="2006-10" db="EMBL/GenBank/DDBJ databases">
        <authorList>
            <person name="Amadeo P."/>
            <person name="Zhao Q."/>
            <person name="Wortman J."/>
            <person name="Fraser-Liggett C."/>
            <person name="Carlton J."/>
        </authorList>
    </citation>
    <scope>NUCLEOTIDE SEQUENCE</scope>
    <source>
        <strain evidence="10">G3</strain>
    </source>
</reference>
<feature type="domain" description="ZZ-type" evidence="8">
    <location>
        <begin position="20"/>
        <end position="76"/>
    </location>
</feature>
<dbReference type="InterPro" id="IPR041983">
    <property type="entry name" value="ADA2-like_ZZ"/>
</dbReference>
<dbReference type="Pfam" id="PF25299">
    <property type="entry name" value="ZZ_ADA2"/>
    <property type="match status" value="1"/>
</dbReference>
<dbReference type="FunCoup" id="A2FU36">
    <property type="interactions" value="268"/>
</dbReference>